<sequence length="81" mass="8739">MSHIRVTIDGNTIMDGNPGQWATKPPAIADLELRATSGNPEPWVQILTAFARAAVTGRNTTITATTRDNGWTLDVEHHATS</sequence>
<proteinExistence type="predicted"/>
<evidence type="ECO:0000313" key="2">
    <source>
        <dbReference type="Proteomes" id="UP000241430"/>
    </source>
</evidence>
<dbReference type="EMBL" id="MG099948">
    <property type="protein sequence ID" value="ATW60129.1"/>
    <property type="molecule type" value="Genomic_DNA"/>
</dbReference>
<name>A0A2H4PDD9_9CAUD</name>
<organism evidence="1 2">
    <name type="scientific">Mycobacterium phage Philonius</name>
    <dbReference type="NCBI Taxonomy" id="2047843"/>
    <lineage>
        <taxon>Viruses</taxon>
        <taxon>Duplodnaviria</taxon>
        <taxon>Heunggongvirae</taxon>
        <taxon>Uroviricota</taxon>
        <taxon>Caudoviricetes</taxon>
        <taxon>Nclasvirinae</taxon>
        <taxon>Charlievirus</taxon>
        <taxon>Charlievirus Philonius</taxon>
    </lineage>
</organism>
<keyword evidence="2" id="KW-1185">Reference proteome</keyword>
<accession>A0A2H4PDD9</accession>
<protein>
    <submittedName>
        <fullName evidence="1">Uncharacterized protein</fullName>
    </submittedName>
</protein>
<dbReference type="Proteomes" id="UP000241430">
    <property type="component" value="Segment"/>
</dbReference>
<reference evidence="1 2" key="1">
    <citation type="submission" date="2017-10" db="EMBL/GenBank/DDBJ databases">
        <authorList>
            <person name="Adesoye A.O."/>
            <person name="Bates R.A."/>
            <person name="Bradley A."/>
            <person name="Brown K.N."/>
            <person name="Covington R.M."/>
            <person name="Deshazor-Burnett L.J."/>
            <person name="Dooley D.V."/>
            <person name="Enoch L.M."/>
            <person name="Evans T.A."/>
            <person name="Gibbs S.L."/>
            <person name="Horne B.J."/>
            <person name="Huntley N.A."/>
            <person name="Jackson S.G."/>
            <person name="Jackson Z.S."/>
            <person name="King A.O."/>
            <person name="Lisane W."/>
            <person name="MacCormack L.K."/>
            <person name="Melvin S.R."/>
            <person name="Mulcare Z."/>
            <person name="Whidbee A.R."/>
            <person name="Hopkins-Harrington C.T."/>
            <person name="Patwardhan S."/>
            <person name="Newman R.H."/>
            <person name="Coomans R.J."/>
            <person name="Washington J.M."/>
            <person name="Garlena R.A."/>
            <person name="Russell D.A."/>
            <person name="Pope W.H."/>
            <person name="Jacobs-Sera D."/>
            <person name="Hendrix R.W."/>
            <person name="Hatfull G.F."/>
        </authorList>
    </citation>
    <scope>NUCLEOTIDE SEQUENCE [LARGE SCALE GENOMIC DNA]</scope>
</reference>
<gene>
    <name evidence="1" type="ORF">SEA_PHILONIUS_71</name>
</gene>
<evidence type="ECO:0000313" key="1">
    <source>
        <dbReference type="EMBL" id="ATW60129.1"/>
    </source>
</evidence>